<dbReference type="PANTHER" id="PTHR42812">
    <property type="entry name" value="BETA-XYLOSIDASE"/>
    <property type="match status" value="1"/>
</dbReference>
<evidence type="ECO:0000256" key="1">
    <source>
        <dbReference type="ARBA" id="ARBA00022729"/>
    </source>
</evidence>
<dbReference type="InterPro" id="IPR006584">
    <property type="entry name" value="Cellulose-bd_IV"/>
</dbReference>
<dbReference type="CDD" id="cd04080">
    <property type="entry name" value="CBM6_cellulase-like"/>
    <property type="match status" value="1"/>
</dbReference>
<dbReference type="Pfam" id="PF06439">
    <property type="entry name" value="3keto-disac_hyd"/>
    <property type="match status" value="1"/>
</dbReference>
<protein>
    <recommendedName>
        <fullName evidence="4">CBM6 domain-containing protein</fullName>
    </recommendedName>
</protein>
<dbReference type="GO" id="GO:0030246">
    <property type="term" value="F:carbohydrate binding"/>
    <property type="evidence" value="ECO:0007669"/>
    <property type="project" value="InterPro"/>
</dbReference>
<dbReference type="InterPro" id="IPR005084">
    <property type="entry name" value="CBM6"/>
</dbReference>
<evidence type="ECO:0000313" key="6">
    <source>
        <dbReference type="Proteomes" id="UP000693672"/>
    </source>
</evidence>
<keyword evidence="3" id="KW-0326">Glycosidase</keyword>
<dbReference type="Pfam" id="PF03422">
    <property type="entry name" value="CBM_6"/>
    <property type="match status" value="1"/>
</dbReference>
<keyword evidence="2" id="KW-0378">Hydrolase</keyword>
<dbReference type="PROSITE" id="PS51175">
    <property type="entry name" value="CBM6"/>
    <property type="match status" value="1"/>
</dbReference>
<dbReference type="RefSeq" id="WP_218096048.1">
    <property type="nucleotide sequence ID" value="NZ_CAJVAS010000063.1"/>
</dbReference>
<dbReference type="GO" id="GO:0005975">
    <property type="term" value="P:carbohydrate metabolic process"/>
    <property type="evidence" value="ECO:0007669"/>
    <property type="project" value="InterPro"/>
</dbReference>
<dbReference type="InterPro" id="IPR006710">
    <property type="entry name" value="Glyco_hydro_43"/>
</dbReference>
<dbReference type="InterPro" id="IPR051795">
    <property type="entry name" value="Glycosyl_Hydrlase_43"/>
</dbReference>
<comment type="caution">
    <text evidence="5">The sequence shown here is derived from an EMBL/GenBank/DDBJ whole genome shotgun (WGS) entry which is preliminary data.</text>
</comment>
<sequence>MSKKLMTIVLAFCMTFGFGTSVLGYSNPFSFTDSWNWNNGNFYGEGDPYILKFNGTYYLYVSTVDDKAGVKVWSSTDLVNWTYRGLCAVDAITKAAYAPEVVYWNGYFYMYTSPGGNGHYVLRSESPLGPFTVQTGNKGLGIDGHVFIDDDGKWYFYRTGSNNITVNPMSDPYTFGAGSNTGANMNGWTEGATVFKRNGKYYMTYTGNHVWNNAYRVDYAFGSSPTTGFAKQTKQNPILINSEGPNDGLGHNGVVVGPDLDTHYIVYHSHAEPGRRFNMDRIVWNKDQMIVLGPTTTDQPNPDQPLFSDRFERSSIGTGWTNVNGGTWGIFNQELMWQNTIGNATWYRQITTGSTAGSYTAEFNMKQMKQGTSAAPRYGAVFSYIDENNFGHAVLNRNTNSLETQFRVNGVDQGILSSVLPSGYDYTKWHTIRIEKVDSTYKVYVDGMLKQTRDNITLGGGKVGYTTSDAHADFGYVAYSNKVNGSNAWYAAMPVPGTVEAVHYMTGSEGMAYHDTTSENIGGEYRNTAVDIRSSAAEVKYVVGWNQTGEWLKYRVNVASTDTYDVDLRVATNLNGAQVRIWDGSTDLTGVRNVPNTGGWENWQTVTLKGLSLTAGIRELRVEIVTGEFDFAGMKFHQAASVSNVFDDFNDGNDNGWVRFEGNWVVENGELSSEGGIFGKTTIGNEQWADYTVESDIKLIETTGDAGILVRVNNPANGKHLVDNPDYLQGYYAHIKTNGVYLGKFNYGWTSLTNSAMSIPANTWQHMKVVVSGANIKVYVGDMATPKINYTDTSSNPFTHGKVGLRSMYNHTHFDNFKVSP</sequence>
<dbReference type="EMBL" id="CAJVAS010000063">
    <property type="protein sequence ID" value="CAG7651777.1"/>
    <property type="molecule type" value="Genomic_DNA"/>
</dbReference>
<accession>A0A916K7V0</accession>
<evidence type="ECO:0000256" key="3">
    <source>
        <dbReference type="ARBA" id="ARBA00023295"/>
    </source>
</evidence>
<gene>
    <name evidence="5" type="ORF">PAESOLCIP111_06388</name>
</gene>
<keyword evidence="6" id="KW-1185">Reference proteome</keyword>
<proteinExistence type="predicted"/>
<dbReference type="Pfam" id="PF04616">
    <property type="entry name" value="Glyco_hydro_43"/>
    <property type="match status" value="1"/>
</dbReference>
<reference evidence="5" key="1">
    <citation type="submission" date="2021-06" db="EMBL/GenBank/DDBJ databases">
        <authorList>
            <person name="Criscuolo A."/>
        </authorList>
    </citation>
    <scope>NUCLEOTIDE SEQUENCE</scope>
    <source>
        <strain evidence="5">CIP111600</strain>
    </source>
</reference>
<dbReference type="PANTHER" id="PTHR42812:SF12">
    <property type="entry name" value="BETA-XYLOSIDASE-RELATED"/>
    <property type="match status" value="1"/>
</dbReference>
<name>A0A916K7V0_9BACL</name>
<evidence type="ECO:0000256" key="2">
    <source>
        <dbReference type="ARBA" id="ARBA00022801"/>
    </source>
</evidence>
<dbReference type="AlphaFoldDB" id="A0A916K7V0"/>
<organism evidence="5 6">
    <name type="scientific">Paenibacillus solanacearum</name>
    <dbReference type="NCBI Taxonomy" id="2048548"/>
    <lineage>
        <taxon>Bacteria</taxon>
        <taxon>Bacillati</taxon>
        <taxon>Bacillota</taxon>
        <taxon>Bacilli</taxon>
        <taxon>Bacillales</taxon>
        <taxon>Paenibacillaceae</taxon>
        <taxon>Paenibacillus</taxon>
    </lineage>
</organism>
<dbReference type="CDD" id="cd08991">
    <property type="entry name" value="GH43_HoAraf43-like"/>
    <property type="match status" value="1"/>
</dbReference>
<dbReference type="Proteomes" id="UP000693672">
    <property type="component" value="Unassembled WGS sequence"/>
</dbReference>
<evidence type="ECO:0000259" key="4">
    <source>
        <dbReference type="PROSITE" id="PS51175"/>
    </source>
</evidence>
<dbReference type="GO" id="GO:0004553">
    <property type="term" value="F:hydrolase activity, hydrolyzing O-glycosyl compounds"/>
    <property type="evidence" value="ECO:0007669"/>
    <property type="project" value="InterPro"/>
</dbReference>
<dbReference type="SMART" id="SM00606">
    <property type="entry name" value="CBD_IV"/>
    <property type="match status" value="1"/>
</dbReference>
<keyword evidence="1" id="KW-0732">Signal</keyword>
<evidence type="ECO:0000313" key="5">
    <source>
        <dbReference type="EMBL" id="CAG7651777.1"/>
    </source>
</evidence>
<dbReference type="InterPro" id="IPR010496">
    <property type="entry name" value="AL/BT2_dom"/>
</dbReference>
<feature type="domain" description="CBM6" evidence="4">
    <location>
        <begin position="512"/>
        <end position="637"/>
    </location>
</feature>